<name>A0ABM8GTX8_9MICO</name>
<gene>
    <name evidence="2" type="ORF">GCM10025867_41780</name>
</gene>
<proteinExistence type="predicted"/>
<feature type="compositionally biased region" description="Low complexity" evidence="1">
    <location>
        <begin position="221"/>
        <end position="239"/>
    </location>
</feature>
<keyword evidence="3" id="KW-1185">Reference proteome</keyword>
<feature type="compositionally biased region" description="Polar residues" evidence="1">
    <location>
        <begin position="240"/>
        <end position="251"/>
    </location>
</feature>
<dbReference type="EMBL" id="AP027732">
    <property type="protein sequence ID" value="BDZ51937.1"/>
    <property type="molecule type" value="Genomic_DNA"/>
</dbReference>
<organism evidence="2 3">
    <name type="scientific">Frondihabitans sucicola</name>
    <dbReference type="NCBI Taxonomy" id="1268041"/>
    <lineage>
        <taxon>Bacteria</taxon>
        <taxon>Bacillati</taxon>
        <taxon>Actinomycetota</taxon>
        <taxon>Actinomycetes</taxon>
        <taxon>Micrococcales</taxon>
        <taxon>Microbacteriaceae</taxon>
        <taxon>Frondihabitans</taxon>
    </lineage>
</organism>
<evidence type="ECO:0000313" key="2">
    <source>
        <dbReference type="EMBL" id="BDZ51937.1"/>
    </source>
</evidence>
<reference evidence="3" key="1">
    <citation type="journal article" date="2019" name="Int. J. Syst. Evol. Microbiol.">
        <title>The Global Catalogue of Microorganisms (GCM) 10K type strain sequencing project: providing services to taxonomists for standard genome sequencing and annotation.</title>
        <authorList>
            <consortium name="The Broad Institute Genomics Platform"/>
            <consortium name="The Broad Institute Genome Sequencing Center for Infectious Disease"/>
            <person name="Wu L."/>
            <person name="Ma J."/>
        </authorList>
    </citation>
    <scope>NUCLEOTIDE SEQUENCE [LARGE SCALE GENOMIC DNA]</scope>
    <source>
        <strain evidence="3">NBRC 108728</strain>
    </source>
</reference>
<accession>A0ABM8GTX8</accession>
<dbReference type="Proteomes" id="UP001321486">
    <property type="component" value="Chromosome"/>
</dbReference>
<evidence type="ECO:0000313" key="3">
    <source>
        <dbReference type="Proteomes" id="UP001321486"/>
    </source>
</evidence>
<feature type="region of interest" description="Disordered" evidence="1">
    <location>
        <begin position="217"/>
        <end position="251"/>
    </location>
</feature>
<sequence length="251" mass="26000">MLAVAVHGPSVAAPGTLAVSSGSGTAQAAATVTGQRADLRVTGDQKVRVAFPASAHSTGEHAGVSADRWRTTAEVPTADRPSTVTVDDLVSLFARIPVGISPDTQPGPYAARWSTTATTTLWSVGGGILDTKRTERTVLTISGGGLTTSRSYSVDAASGSGDSTWSVPSARVDSIALDVRAAKTTTSELRVWNAWLPIALGIAALWQAALLVRDRRRASLESQPSESPTPTPDDSVSDQGDTTRSSSYAVR</sequence>
<protein>
    <recommendedName>
        <fullName evidence="4">DUF3153 domain-containing protein</fullName>
    </recommendedName>
</protein>
<evidence type="ECO:0000256" key="1">
    <source>
        <dbReference type="SAM" id="MobiDB-lite"/>
    </source>
</evidence>
<evidence type="ECO:0008006" key="4">
    <source>
        <dbReference type="Google" id="ProtNLM"/>
    </source>
</evidence>